<dbReference type="EMBL" id="CM037158">
    <property type="protein sequence ID" value="KAH7850936.1"/>
    <property type="molecule type" value="Genomic_DNA"/>
</dbReference>
<organism evidence="1 2">
    <name type="scientific">Vaccinium darrowii</name>
    <dbReference type="NCBI Taxonomy" id="229202"/>
    <lineage>
        <taxon>Eukaryota</taxon>
        <taxon>Viridiplantae</taxon>
        <taxon>Streptophyta</taxon>
        <taxon>Embryophyta</taxon>
        <taxon>Tracheophyta</taxon>
        <taxon>Spermatophyta</taxon>
        <taxon>Magnoliopsida</taxon>
        <taxon>eudicotyledons</taxon>
        <taxon>Gunneridae</taxon>
        <taxon>Pentapetalae</taxon>
        <taxon>asterids</taxon>
        <taxon>Ericales</taxon>
        <taxon>Ericaceae</taxon>
        <taxon>Vaccinioideae</taxon>
        <taxon>Vaccinieae</taxon>
        <taxon>Vaccinium</taxon>
    </lineage>
</organism>
<evidence type="ECO:0000313" key="2">
    <source>
        <dbReference type="Proteomes" id="UP000828048"/>
    </source>
</evidence>
<dbReference type="Proteomes" id="UP000828048">
    <property type="component" value="Chromosome 8"/>
</dbReference>
<accession>A0ACB7YC48</accession>
<protein>
    <submittedName>
        <fullName evidence="1">Uncharacterized protein</fullName>
    </submittedName>
</protein>
<sequence length="268" mass="29981">MLRSNIKPDEATLVVTLVACSALGALEFGRWIHSLIDQNTLFDVVSVCNALIDMYAKCGAVEEAYNAFKRMSERNIVSWNSMILGLAIHGHVNEALVLFSKLLEEKLEVPNDITFLGVLCACSHGGMVKEGRRYFDSMRKDYRIQPTIKHYGCMVDILARAGLVEEAYELIRGMPMECNAIVWRTLLACCLLHGNVELGEKVRRHLLKIEPDHSSDYVLLANMYASMGQWDDMARVRISMTEKGVQKPKPGNSLIGVSSKLAETTGLW</sequence>
<gene>
    <name evidence="1" type="ORF">Vadar_004831</name>
</gene>
<evidence type="ECO:0000313" key="1">
    <source>
        <dbReference type="EMBL" id="KAH7850936.1"/>
    </source>
</evidence>
<proteinExistence type="predicted"/>
<reference evidence="1 2" key="1">
    <citation type="journal article" date="2021" name="Hortic Res">
        <title>High-quality reference genome and annotation aids understanding of berry development for evergreen blueberry (Vaccinium darrowii).</title>
        <authorList>
            <person name="Yu J."/>
            <person name="Hulse-Kemp A.M."/>
            <person name="Babiker E."/>
            <person name="Staton M."/>
        </authorList>
    </citation>
    <scope>NUCLEOTIDE SEQUENCE [LARGE SCALE GENOMIC DNA]</scope>
    <source>
        <strain evidence="2">cv. NJ 8807/NJ 8810</strain>
        <tissue evidence="1">Young leaf</tissue>
    </source>
</reference>
<name>A0ACB7YC48_9ERIC</name>
<keyword evidence="2" id="KW-1185">Reference proteome</keyword>
<comment type="caution">
    <text evidence="1">The sequence shown here is derived from an EMBL/GenBank/DDBJ whole genome shotgun (WGS) entry which is preliminary data.</text>
</comment>